<dbReference type="KEGG" id="paj:PAJ_2156"/>
<dbReference type="HOGENOM" id="CLU_1395153_0_0_6"/>
<organism evidence="1 2">
    <name type="scientific">Pantoea ananatis (strain AJ13355)</name>
    <dbReference type="NCBI Taxonomy" id="932677"/>
    <lineage>
        <taxon>Bacteria</taxon>
        <taxon>Pseudomonadati</taxon>
        <taxon>Pseudomonadota</taxon>
        <taxon>Gammaproteobacteria</taxon>
        <taxon>Enterobacterales</taxon>
        <taxon>Erwiniaceae</taxon>
        <taxon>Pantoea</taxon>
    </lineage>
</organism>
<evidence type="ECO:0000313" key="1">
    <source>
        <dbReference type="EMBL" id="BAK12236.1"/>
    </source>
</evidence>
<reference evidence="2" key="1">
    <citation type="journal article" date="2012" name="Appl. Microbiol. Biotechnol.">
        <title>The complete genome sequence of Pantoea ananatis AJ13355, an organism with great biotechnological potential.</title>
        <authorList>
            <person name="Hara Y."/>
            <person name="Kadotani N."/>
            <person name="Izui H."/>
            <person name="Katashkina J.I."/>
            <person name="Kuvaeva T.M."/>
            <person name="Andreeva I.G."/>
            <person name="Golubeva L.I."/>
            <person name="Malko D.B."/>
            <person name="Makeev V.J."/>
            <person name="Mashko S.V."/>
            <person name="Kozlov Y.I."/>
        </authorList>
    </citation>
    <scope>NUCLEOTIDE SEQUENCE [LARGE SCALE GENOMIC DNA]</scope>
    <source>
        <strain evidence="2">AJ13355</strain>
    </source>
</reference>
<dbReference type="AlphaFoldDB" id="A0A0H3KYH2"/>
<name>A0A0H3KYH2_PANAA</name>
<accession>A0A0H3KYH2</accession>
<sequence length="195" mass="21748">MAATMDLCIDLNARLTAHIQRADPFGAIHFMGGKGHQIDREFTQIDRELTYALCGINMEQDATFATERAHRGDILNHANFIVHVHDRHQNGVIAQCSAQILNRDQTIRGGRQPGDLETFTFKLQAGINHRFMFGYAGNDVLAARLIKLGRAFNGEVVGFGGTGGKHDFTWVSIHQLCHLITRNVHRFFGLPAKTV</sequence>
<protein>
    <submittedName>
        <fullName evidence="1">Uncharacterized protein</fullName>
    </submittedName>
</protein>
<evidence type="ECO:0000313" key="2">
    <source>
        <dbReference type="Proteomes" id="UP000006690"/>
    </source>
</evidence>
<gene>
    <name evidence="1" type="ordered locus">PAJ_2156</name>
</gene>
<dbReference type="EMBL" id="AP012032">
    <property type="protein sequence ID" value="BAK12236.1"/>
    <property type="molecule type" value="Genomic_DNA"/>
</dbReference>
<dbReference type="Proteomes" id="UP000006690">
    <property type="component" value="Chromosome"/>
</dbReference>
<proteinExistence type="predicted"/>